<dbReference type="SUPFAM" id="SSF53850">
    <property type="entry name" value="Periplasmic binding protein-like II"/>
    <property type="match status" value="1"/>
</dbReference>
<dbReference type="EMBL" id="PNCI01000047">
    <property type="protein sequence ID" value="TMP26434.1"/>
    <property type="molecule type" value="Genomic_DNA"/>
</dbReference>
<gene>
    <name evidence="2" type="ORF">CWB99_19210</name>
</gene>
<dbReference type="AlphaFoldDB" id="A0A5S3WJ54"/>
<dbReference type="PANTHER" id="PTHR38834">
    <property type="entry name" value="PERIPLASMIC SUBSTRATE BINDING PROTEIN FAMILY 3"/>
    <property type="match status" value="1"/>
</dbReference>
<dbReference type="Proteomes" id="UP000310249">
    <property type="component" value="Unassembled WGS sequence"/>
</dbReference>
<sequence length="263" mass="29954">MTNCTVFRGVFFILLASIVCFSHLAIASLEPRPVLVPDSEPDIQLHVVTEQWVPYNFINQQGEVDGRATQKVREVLDAAGVSYEILLFPWTRAMKIAQTQPNTMIYSIFRTPEREARFEWACPLLRPVKEHLFRLTSRNDIQLSSLDDAKRYITAMVRGSVTHEYLLARGFKGGVNLDLSADPSSLAKKLLAGRVDFLMTTEFTIYEALRLIDQPYEVVTSALEVRDRSGERACMAFHPHTDSDIINKVRRALAEHNRRYIGP</sequence>
<evidence type="ECO:0000313" key="2">
    <source>
        <dbReference type="EMBL" id="TMP26434.1"/>
    </source>
</evidence>
<accession>A0A5S3WJ54</accession>
<protein>
    <submittedName>
        <fullName evidence="2">ABC transporter substrate-binding protein</fullName>
    </submittedName>
</protein>
<evidence type="ECO:0000259" key="1">
    <source>
        <dbReference type="Pfam" id="PF00497"/>
    </source>
</evidence>
<dbReference type="PANTHER" id="PTHR38834:SF3">
    <property type="entry name" value="SOLUTE-BINDING PROTEIN FAMILY 3_N-TERMINAL DOMAIN-CONTAINING PROTEIN"/>
    <property type="match status" value="1"/>
</dbReference>
<evidence type="ECO:0000313" key="3">
    <source>
        <dbReference type="Proteomes" id="UP000310249"/>
    </source>
</evidence>
<name>A0A5S3WJ54_9GAMM</name>
<reference evidence="2 3" key="1">
    <citation type="submission" date="2018-01" db="EMBL/GenBank/DDBJ databases">
        <authorList>
            <person name="Paulsen S."/>
            <person name="Gram L.K."/>
        </authorList>
    </citation>
    <scope>NUCLEOTIDE SEQUENCE [LARGE SCALE GENOMIC DNA]</scope>
    <source>
        <strain evidence="2 3">S2676</strain>
    </source>
</reference>
<organism evidence="2 3">
    <name type="scientific">Pseudoalteromonas rubra</name>
    <dbReference type="NCBI Taxonomy" id="43658"/>
    <lineage>
        <taxon>Bacteria</taxon>
        <taxon>Pseudomonadati</taxon>
        <taxon>Pseudomonadota</taxon>
        <taxon>Gammaproteobacteria</taxon>
        <taxon>Alteromonadales</taxon>
        <taxon>Pseudoalteromonadaceae</taxon>
        <taxon>Pseudoalteromonas</taxon>
    </lineage>
</organism>
<dbReference type="RefSeq" id="WP_138552743.1">
    <property type="nucleotide sequence ID" value="NZ_PNCH01000042.1"/>
</dbReference>
<dbReference type="OrthoDB" id="8587856at2"/>
<comment type="caution">
    <text evidence="2">The sequence shown here is derived from an EMBL/GenBank/DDBJ whole genome shotgun (WGS) entry which is preliminary data.</text>
</comment>
<dbReference type="Pfam" id="PF00497">
    <property type="entry name" value="SBP_bac_3"/>
    <property type="match status" value="1"/>
</dbReference>
<dbReference type="InterPro" id="IPR001638">
    <property type="entry name" value="Solute-binding_3/MltF_N"/>
</dbReference>
<dbReference type="Gene3D" id="3.40.190.10">
    <property type="entry name" value="Periplasmic binding protein-like II"/>
    <property type="match status" value="2"/>
</dbReference>
<reference evidence="3" key="2">
    <citation type="submission" date="2019-06" db="EMBL/GenBank/DDBJ databases">
        <title>Co-occurence of chitin degradation, pigmentation and bioactivity in marine Pseudoalteromonas.</title>
        <authorList>
            <person name="Sonnenschein E.C."/>
            <person name="Bech P.K."/>
        </authorList>
    </citation>
    <scope>NUCLEOTIDE SEQUENCE [LARGE SCALE GENOMIC DNA]</scope>
    <source>
        <strain evidence="3">S2676</strain>
    </source>
</reference>
<proteinExistence type="predicted"/>
<feature type="domain" description="Solute-binding protein family 3/N-terminal" evidence="1">
    <location>
        <begin position="48"/>
        <end position="255"/>
    </location>
</feature>